<dbReference type="SUPFAM" id="SSF54523">
    <property type="entry name" value="Pili subunits"/>
    <property type="match status" value="1"/>
</dbReference>
<dbReference type="PROSITE" id="PS00409">
    <property type="entry name" value="PROKAR_NTER_METHYL"/>
    <property type="match status" value="1"/>
</dbReference>
<organism evidence="2 3">
    <name type="scientific">Limihaloglobus sulfuriphilus</name>
    <dbReference type="NCBI Taxonomy" id="1851148"/>
    <lineage>
        <taxon>Bacteria</taxon>
        <taxon>Pseudomonadati</taxon>
        <taxon>Planctomycetota</taxon>
        <taxon>Phycisphaerae</taxon>
        <taxon>Sedimentisphaerales</taxon>
        <taxon>Sedimentisphaeraceae</taxon>
        <taxon>Limihaloglobus</taxon>
    </lineage>
</organism>
<dbReference type="AlphaFoldDB" id="A0A1Q2MCZ8"/>
<dbReference type="KEGG" id="pbas:SMSP2_00766"/>
<evidence type="ECO:0000313" key="3">
    <source>
        <dbReference type="Proteomes" id="UP000188181"/>
    </source>
</evidence>
<feature type="transmembrane region" description="Helical" evidence="1">
    <location>
        <begin position="12"/>
        <end position="33"/>
    </location>
</feature>
<evidence type="ECO:0000313" key="2">
    <source>
        <dbReference type="EMBL" id="AQQ70418.1"/>
    </source>
</evidence>
<proteinExistence type="predicted"/>
<keyword evidence="3" id="KW-1185">Reference proteome</keyword>
<sequence>MHLTIKKKGFTLIELLVVISIIAILMGILLPALNKVRENARTVVCASNVKQWGLVFALYNNDFNDLYPDETSVNGEQGANANWWFEKLKPYYQNTELLLCPSAKKAYDAGAQNPHACWNVVWADNNNNQVAHCSYGANAWIASQSKSGAPLWIYDTSKFWQKNNASKPQNVPVFMDCALFDGFPEDYDRAPIQYGVFNYGLGPNMMWRFAIDRHEGYVNCTFMDSSVRKIHIKELWELKWHRKFDTKRDYNGGRWPEWINKL</sequence>
<dbReference type="EMBL" id="CP019646">
    <property type="protein sequence ID" value="AQQ70418.1"/>
    <property type="molecule type" value="Genomic_DNA"/>
</dbReference>
<keyword evidence="1" id="KW-0812">Transmembrane</keyword>
<keyword evidence="1" id="KW-1133">Transmembrane helix</keyword>
<evidence type="ECO:0000256" key="1">
    <source>
        <dbReference type="SAM" id="Phobius"/>
    </source>
</evidence>
<dbReference type="Gene3D" id="3.30.700.10">
    <property type="entry name" value="Glycoprotein, Type 4 Pilin"/>
    <property type="match status" value="1"/>
</dbReference>
<dbReference type="PANTHER" id="PTHR30093">
    <property type="entry name" value="GENERAL SECRETION PATHWAY PROTEIN G"/>
    <property type="match status" value="1"/>
</dbReference>
<protein>
    <submittedName>
        <fullName evidence="2">Putative major pilin subunit</fullName>
    </submittedName>
</protein>
<gene>
    <name evidence="2" type="ORF">SMSP2_00766</name>
</gene>
<dbReference type="InterPro" id="IPR012902">
    <property type="entry name" value="N_methyl_site"/>
</dbReference>
<dbReference type="NCBIfam" id="TIGR02532">
    <property type="entry name" value="IV_pilin_GFxxxE"/>
    <property type="match status" value="1"/>
</dbReference>
<dbReference type="PANTHER" id="PTHR30093:SF2">
    <property type="entry name" value="TYPE II SECRETION SYSTEM PROTEIN H"/>
    <property type="match status" value="1"/>
</dbReference>
<accession>A0A1Q2MCZ8</accession>
<dbReference type="STRING" id="1851148.SMSP2_00766"/>
<reference evidence="3" key="1">
    <citation type="submission" date="2017-02" db="EMBL/GenBank/DDBJ databases">
        <title>Comparative genomics and description of representatives of a novel lineage of planctomycetes thriving in anoxic sediments.</title>
        <authorList>
            <person name="Spring S."/>
            <person name="Bunk B."/>
            <person name="Sproer C."/>
        </authorList>
    </citation>
    <scope>NUCLEOTIDE SEQUENCE [LARGE SCALE GENOMIC DNA]</scope>
    <source>
        <strain evidence="3">SM-Chi-D1</strain>
    </source>
</reference>
<dbReference type="InterPro" id="IPR045584">
    <property type="entry name" value="Pilin-like"/>
</dbReference>
<dbReference type="Proteomes" id="UP000188181">
    <property type="component" value="Chromosome"/>
</dbReference>
<dbReference type="RefSeq" id="WP_222566396.1">
    <property type="nucleotide sequence ID" value="NZ_CP019646.1"/>
</dbReference>
<name>A0A1Q2MCZ8_9BACT</name>
<keyword evidence="1" id="KW-0472">Membrane</keyword>
<dbReference type="Pfam" id="PF07963">
    <property type="entry name" value="N_methyl"/>
    <property type="match status" value="1"/>
</dbReference>